<dbReference type="SUPFAM" id="SSF53067">
    <property type="entry name" value="Actin-like ATPase domain"/>
    <property type="match status" value="1"/>
</dbReference>
<protein>
    <submittedName>
        <fullName evidence="2">Glucokinase</fullName>
    </submittedName>
</protein>
<dbReference type="EMBL" id="FUYG01000001">
    <property type="protein sequence ID" value="SKA80671.1"/>
    <property type="molecule type" value="Genomic_DNA"/>
</dbReference>
<proteinExistence type="inferred from homology"/>
<keyword evidence="2" id="KW-0418">Kinase</keyword>
<name>A0A1T4WVL5_9MICO</name>
<evidence type="ECO:0000256" key="1">
    <source>
        <dbReference type="ARBA" id="ARBA00006479"/>
    </source>
</evidence>
<dbReference type="RefSeq" id="WP_078713044.1">
    <property type="nucleotide sequence ID" value="NZ_FUYG01000001.1"/>
</dbReference>
<dbReference type="Proteomes" id="UP000189735">
    <property type="component" value="Unassembled WGS sequence"/>
</dbReference>
<gene>
    <name evidence="2" type="ORF">SAMN06295879_0227</name>
</gene>
<keyword evidence="2" id="KW-0808">Transferase</keyword>
<dbReference type="AlphaFoldDB" id="A0A1T4WVL5"/>
<accession>A0A1T4WVL5</accession>
<dbReference type="Gene3D" id="3.30.420.40">
    <property type="match status" value="2"/>
</dbReference>
<dbReference type="PANTHER" id="PTHR18964:SF149">
    <property type="entry name" value="BIFUNCTIONAL UDP-N-ACETYLGLUCOSAMINE 2-EPIMERASE_N-ACETYLMANNOSAMINE KINASE"/>
    <property type="match status" value="1"/>
</dbReference>
<dbReference type="Pfam" id="PF00480">
    <property type="entry name" value="ROK"/>
    <property type="match status" value="1"/>
</dbReference>
<organism evidence="2 3">
    <name type="scientific">Agreia bicolorata</name>
    <dbReference type="NCBI Taxonomy" id="110935"/>
    <lineage>
        <taxon>Bacteria</taxon>
        <taxon>Bacillati</taxon>
        <taxon>Actinomycetota</taxon>
        <taxon>Actinomycetes</taxon>
        <taxon>Micrococcales</taxon>
        <taxon>Microbacteriaceae</taxon>
        <taxon>Agreia</taxon>
    </lineage>
</organism>
<sequence length="343" mass="34042">MIHPHHSALDVVIAIDIGGTTVKGAAIDAAGTVISRQTASTFDAGRDAYASVVAVARRLVDEAAAHGFAAAGIGIASPGLVDPESGTVMFAANLGWDAFPLRRLLEAELQIAVSVGHDARTAAVAERAAQGAGASGTDTGSSYDTAYDNALIVPIGTGVSSAVVAGGVLIAGATGAAGELGHMQVIPNGALCSCGQRGCIEAYASGTTILDRYREHGGTIASSTQAIASTLDTDPIAARVWADAVNALSIGLAGLAAVLDPAVIVIGGGVSAAGDTLIGPLREAVAARLGWRSTPRIEQSALGAQGGLIGAAIIGWTDQVLDAGFARQTYLSLSSEPQGAADA</sequence>
<dbReference type="GO" id="GO:0016301">
    <property type="term" value="F:kinase activity"/>
    <property type="evidence" value="ECO:0007669"/>
    <property type="project" value="UniProtKB-KW"/>
</dbReference>
<evidence type="ECO:0000313" key="2">
    <source>
        <dbReference type="EMBL" id="SKA80671.1"/>
    </source>
</evidence>
<reference evidence="3" key="1">
    <citation type="submission" date="2017-02" db="EMBL/GenBank/DDBJ databases">
        <authorList>
            <person name="Varghese N."/>
            <person name="Submissions S."/>
        </authorList>
    </citation>
    <scope>NUCLEOTIDE SEQUENCE [LARGE SCALE GENOMIC DNA]</scope>
    <source>
        <strain evidence="3">VKM Ac-2052</strain>
    </source>
</reference>
<comment type="similarity">
    <text evidence="1">Belongs to the ROK (NagC/XylR) family.</text>
</comment>
<dbReference type="InterPro" id="IPR000600">
    <property type="entry name" value="ROK"/>
</dbReference>
<dbReference type="PANTHER" id="PTHR18964">
    <property type="entry name" value="ROK (REPRESSOR, ORF, KINASE) FAMILY"/>
    <property type="match status" value="1"/>
</dbReference>
<evidence type="ECO:0000313" key="3">
    <source>
        <dbReference type="Proteomes" id="UP000189735"/>
    </source>
</evidence>
<dbReference type="InterPro" id="IPR043129">
    <property type="entry name" value="ATPase_NBD"/>
</dbReference>